<keyword evidence="3" id="KW-1185">Reference proteome</keyword>
<feature type="transmembrane region" description="Helical" evidence="1">
    <location>
        <begin position="49"/>
        <end position="66"/>
    </location>
</feature>
<dbReference type="AlphaFoldDB" id="F7Q1Q4"/>
<keyword evidence="1" id="KW-0472">Membrane</keyword>
<dbReference type="InParanoid" id="F7Q1Q4"/>
<evidence type="ECO:0000313" key="2">
    <source>
        <dbReference type="EMBL" id="ERJ12283.1"/>
    </source>
</evidence>
<sequence>MKIYSSKITWLIVNMILVIVLSPLILFIFHYEEIKYIFKLDKLDNLRFALNYLSVILTSILSLFIVKVNYDNFRKRNNDYFYEMREYAFVLIYEIEHIYNELLPFLKYTNNKQTKNSDNFYRKFHVSKNWRNNISKFSGVIPKESIQSLFELYTKIEKIQNNEMRFTAKQIINDFIKYIEINNIEYFSNGDNPVLMADVRIKLMYLILKDIINCKKIKPVNSNKMTKKDDRLYYSMDINRIYELKITETTVNNIFITSCYKNNKIIEQKASIDNKIIRDCKYDKEGYIKGYDKYSIDNNQIYSRLYRKKKLLLPNYTFYFDRDKFIYEGNFVDGKLNGKGRMYYNDELISEGEYSEGILINGYLYNVEKHRIYKSSDEQENYNYNKMVSSREYIERQAEEQEHMNEEYLEEQVKYESILVDYKLENREKTKVNEKIKKIYEFETSDTNSVSPTERTDMDN</sequence>
<evidence type="ECO:0000313" key="3">
    <source>
        <dbReference type="Proteomes" id="UP000005707"/>
    </source>
</evidence>
<dbReference type="SUPFAM" id="SSF82185">
    <property type="entry name" value="Histone H3 K4-specific methyltransferase SET7/9 N-terminal domain"/>
    <property type="match status" value="1"/>
</dbReference>
<gene>
    <name evidence="2" type="ORF">HLPCO_001810</name>
</gene>
<keyword evidence="1" id="KW-0812">Transmembrane</keyword>
<keyword evidence="1" id="KW-1133">Transmembrane helix</keyword>
<dbReference type="Gene3D" id="2.20.110.10">
    <property type="entry name" value="Histone H3 K4-specific methyltransferase SET7/9 N-terminal domain"/>
    <property type="match status" value="1"/>
</dbReference>
<feature type="transmembrane region" description="Helical" evidence="1">
    <location>
        <begin position="12"/>
        <end position="29"/>
    </location>
</feature>
<reference evidence="2 3" key="1">
    <citation type="journal article" date="2011" name="J. Bacteriol.">
        <title>Genome sequence of Haloplasma contractile, an unusual contractile bacterium from a deep-sea anoxic brine lake.</title>
        <authorList>
            <person name="Antunes A."/>
            <person name="Alam I."/>
            <person name="El Dorry H."/>
            <person name="Siam R."/>
            <person name="Robertson A."/>
            <person name="Bajic V.B."/>
            <person name="Stingl U."/>
        </authorList>
    </citation>
    <scope>NUCLEOTIDE SEQUENCE [LARGE SCALE GENOMIC DNA]</scope>
    <source>
        <strain evidence="2 3">SSD-17B</strain>
    </source>
</reference>
<protein>
    <submittedName>
        <fullName evidence="2">Uncharacterized protein</fullName>
    </submittedName>
</protein>
<comment type="caution">
    <text evidence="2">The sequence shown here is derived from an EMBL/GenBank/DDBJ whole genome shotgun (WGS) entry which is preliminary data.</text>
</comment>
<reference evidence="2 3" key="2">
    <citation type="journal article" date="2013" name="PLoS ONE">
        <title>INDIGO - INtegrated Data Warehouse of MIcrobial GenOmes with Examples from the Red Sea Extremophiles.</title>
        <authorList>
            <person name="Alam I."/>
            <person name="Antunes A."/>
            <person name="Kamau A.A."/>
            <person name="Ba Alawi W."/>
            <person name="Kalkatawi M."/>
            <person name="Stingl U."/>
            <person name="Bajic V.B."/>
        </authorList>
    </citation>
    <scope>NUCLEOTIDE SEQUENCE [LARGE SCALE GENOMIC DNA]</scope>
    <source>
        <strain evidence="2 3">SSD-17B</strain>
    </source>
</reference>
<dbReference type="OrthoDB" id="2065331at2"/>
<accession>F7Q1Q4</accession>
<dbReference type="STRING" id="1033810.HLPCO_001810"/>
<dbReference type="Proteomes" id="UP000005707">
    <property type="component" value="Unassembled WGS sequence"/>
</dbReference>
<dbReference type="RefSeq" id="WP_008825290.1">
    <property type="nucleotide sequence ID" value="NZ_AFNU02000005.1"/>
</dbReference>
<proteinExistence type="predicted"/>
<organism evidence="2 3">
    <name type="scientific">Haloplasma contractile SSD-17B</name>
    <dbReference type="NCBI Taxonomy" id="1033810"/>
    <lineage>
        <taxon>Bacteria</taxon>
        <taxon>Bacillati</taxon>
        <taxon>Mycoplasmatota</taxon>
        <taxon>Mollicutes</taxon>
        <taxon>Haloplasmatales</taxon>
        <taxon>Haloplasmataceae</taxon>
        <taxon>Haloplasma</taxon>
    </lineage>
</organism>
<dbReference type="EMBL" id="AFNU02000005">
    <property type="protein sequence ID" value="ERJ12283.1"/>
    <property type="molecule type" value="Genomic_DNA"/>
</dbReference>
<evidence type="ECO:0000256" key="1">
    <source>
        <dbReference type="SAM" id="Phobius"/>
    </source>
</evidence>
<name>F7Q1Q4_9MOLU</name>